<dbReference type="InterPro" id="IPR051783">
    <property type="entry name" value="NAD(P)-dependent_oxidoreduct"/>
</dbReference>
<dbReference type="InterPro" id="IPR036291">
    <property type="entry name" value="NAD(P)-bd_dom_sf"/>
</dbReference>
<dbReference type="Gene3D" id="3.40.50.720">
    <property type="entry name" value="NAD(P)-binding Rossmann-like Domain"/>
    <property type="match status" value="1"/>
</dbReference>
<evidence type="ECO:0000259" key="1">
    <source>
        <dbReference type="Pfam" id="PF13460"/>
    </source>
</evidence>
<evidence type="ECO:0000313" key="2">
    <source>
        <dbReference type="EMBL" id="MEL3973186.1"/>
    </source>
</evidence>
<protein>
    <submittedName>
        <fullName evidence="2">NAD(P)H-binding protein</fullName>
    </submittedName>
</protein>
<dbReference type="SUPFAM" id="SSF51735">
    <property type="entry name" value="NAD(P)-binding Rossmann-fold domains"/>
    <property type="match status" value="1"/>
</dbReference>
<comment type="caution">
    <text evidence="2">The sequence shown here is derived from an EMBL/GenBank/DDBJ whole genome shotgun (WGS) entry which is preliminary data.</text>
</comment>
<sequence>MKKAMVVGASGGMGYALVTELVNRGIEVVAFARGKEKLSGLFGATDHVKIQTGDAEMKEQLIDAGKGCDVIFHAMNIPYYDWKDKLAAITENVIVAAEKNQAKLAVVDNIYSYGRSGGAKLTEDTVKHPHTRKGKLRLEMERMIKQSSVPSFICHFPDFYGPNAANTYIHYTLQQILNKRKAGFVGPGNVPREFMYTMDGAKMMVDLACSPGAYGQSWNVPAVAPITGQELEKLLKKQLGAEKQLYYISKPMFTVFALFAGKAMREALEMQYINSEPTILSGVKLEKFMGEMKGTPYEQGIAETITFMRG</sequence>
<dbReference type="PANTHER" id="PTHR48079:SF6">
    <property type="entry name" value="NAD(P)-BINDING DOMAIN-CONTAINING PROTEIN-RELATED"/>
    <property type="match status" value="1"/>
</dbReference>
<dbReference type="RefSeq" id="WP_341984249.1">
    <property type="nucleotide sequence ID" value="NZ_JBBYAF010000024.1"/>
</dbReference>
<dbReference type="Proteomes" id="UP001389717">
    <property type="component" value="Unassembled WGS sequence"/>
</dbReference>
<accession>A0ABU9KAR0</accession>
<dbReference type="EMBL" id="JBBYAF010000024">
    <property type="protein sequence ID" value="MEL3973186.1"/>
    <property type="molecule type" value="Genomic_DNA"/>
</dbReference>
<dbReference type="Pfam" id="PF13460">
    <property type="entry name" value="NAD_binding_10"/>
    <property type="match status" value="1"/>
</dbReference>
<dbReference type="PANTHER" id="PTHR48079">
    <property type="entry name" value="PROTEIN YEEZ"/>
    <property type="match status" value="1"/>
</dbReference>
<feature type="domain" description="NAD(P)-binding" evidence="1">
    <location>
        <begin position="8"/>
        <end position="116"/>
    </location>
</feature>
<proteinExistence type="predicted"/>
<dbReference type="InterPro" id="IPR016040">
    <property type="entry name" value="NAD(P)-bd_dom"/>
</dbReference>
<evidence type="ECO:0000313" key="3">
    <source>
        <dbReference type="Proteomes" id="UP001389717"/>
    </source>
</evidence>
<reference evidence="2 3" key="1">
    <citation type="submission" date="2024-04" db="EMBL/GenBank/DDBJ databases">
        <title>Bacillus oryzaecorticis sp. nov., a moderately halophilic bacterium isolated from rice husks.</title>
        <authorList>
            <person name="Zhu H.-S."/>
        </authorList>
    </citation>
    <scope>NUCLEOTIDE SEQUENCE [LARGE SCALE GENOMIC DNA]</scope>
    <source>
        <strain evidence="2 3">ZC255</strain>
    </source>
</reference>
<organism evidence="2 3">
    <name type="scientific">Rossellomorea oryzaecorticis</name>
    <dbReference type="NCBI Taxonomy" id="1396505"/>
    <lineage>
        <taxon>Bacteria</taxon>
        <taxon>Bacillati</taxon>
        <taxon>Bacillota</taxon>
        <taxon>Bacilli</taxon>
        <taxon>Bacillales</taxon>
        <taxon>Bacillaceae</taxon>
        <taxon>Rossellomorea</taxon>
    </lineage>
</organism>
<name>A0ABU9KAR0_9BACI</name>
<keyword evidence="3" id="KW-1185">Reference proteome</keyword>
<gene>
    <name evidence="2" type="ORF">AAEO50_12940</name>
</gene>